<dbReference type="InterPro" id="IPR004875">
    <property type="entry name" value="DDE_SF_endonuclease_dom"/>
</dbReference>
<gene>
    <name evidence="5" type="ORF">NQ318_001827</name>
</gene>
<dbReference type="PANTHER" id="PTHR19303">
    <property type="entry name" value="TRANSPOSON"/>
    <property type="match status" value="1"/>
</dbReference>
<accession>A0AAV8Z120</accession>
<dbReference type="SMART" id="SM00674">
    <property type="entry name" value="CENPB"/>
    <property type="match status" value="1"/>
</dbReference>
<proteinExistence type="predicted"/>
<dbReference type="PROSITE" id="PS51253">
    <property type="entry name" value="HTH_CENPB"/>
    <property type="match status" value="1"/>
</dbReference>
<keyword evidence="6" id="KW-1185">Reference proteome</keyword>
<evidence type="ECO:0000256" key="1">
    <source>
        <dbReference type="ARBA" id="ARBA00004123"/>
    </source>
</evidence>
<evidence type="ECO:0000313" key="6">
    <source>
        <dbReference type="Proteomes" id="UP001162162"/>
    </source>
</evidence>
<dbReference type="PANTHER" id="PTHR19303:SF73">
    <property type="entry name" value="PROTEIN PDC2"/>
    <property type="match status" value="1"/>
</dbReference>
<feature type="domain" description="HTH CENPB-type" evidence="4">
    <location>
        <begin position="252"/>
        <end position="324"/>
    </location>
</feature>
<evidence type="ECO:0000256" key="3">
    <source>
        <dbReference type="SAM" id="MobiDB-lite"/>
    </source>
</evidence>
<dbReference type="Gene3D" id="1.10.10.60">
    <property type="entry name" value="Homeodomain-like"/>
    <property type="match status" value="2"/>
</dbReference>
<dbReference type="Pfam" id="PF03184">
    <property type="entry name" value="DDE_1"/>
    <property type="match status" value="1"/>
</dbReference>
<reference evidence="5" key="1">
    <citation type="journal article" date="2023" name="Insect Mol. Biol.">
        <title>Genome sequencing provides insights into the evolution of gene families encoding plant cell wall-degrading enzymes in longhorned beetles.</title>
        <authorList>
            <person name="Shin N.R."/>
            <person name="Okamura Y."/>
            <person name="Kirsch R."/>
            <person name="Pauchet Y."/>
        </authorList>
    </citation>
    <scope>NUCLEOTIDE SEQUENCE</scope>
    <source>
        <strain evidence="5">AMC_N1</strain>
    </source>
</reference>
<keyword evidence="2" id="KW-0238">DNA-binding</keyword>
<dbReference type="InterPro" id="IPR006600">
    <property type="entry name" value="HTH_CenpB_DNA-bd_dom"/>
</dbReference>
<dbReference type="Proteomes" id="UP001162162">
    <property type="component" value="Unassembled WGS sequence"/>
</dbReference>
<comment type="subcellular location">
    <subcellularLocation>
        <location evidence="1">Nucleus</location>
    </subcellularLocation>
</comment>
<comment type="caution">
    <text evidence="5">The sequence shown here is derived from an EMBL/GenBank/DDBJ whole genome shotgun (WGS) entry which is preliminary data.</text>
</comment>
<dbReference type="GO" id="GO:0003677">
    <property type="term" value="F:DNA binding"/>
    <property type="evidence" value="ECO:0007669"/>
    <property type="project" value="UniProtKB-KW"/>
</dbReference>
<dbReference type="AlphaFoldDB" id="A0AAV8Z120"/>
<protein>
    <recommendedName>
        <fullName evidence="4">HTH CENPB-type domain-containing protein</fullName>
    </recommendedName>
</protein>
<evidence type="ECO:0000256" key="2">
    <source>
        <dbReference type="ARBA" id="ARBA00023125"/>
    </source>
</evidence>
<dbReference type="EMBL" id="JAPWTK010000020">
    <property type="protein sequence ID" value="KAJ8957831.1"/>
    <property type="molecule type" value="Genomic_DNA"/>
</dbReference>
<dbReference type="InterPro" id="IPR009057">
    <property type="entry name" value="Homeodomain-like_sf"/>
</dbReference>
<organism evidence="5 6">
    <name type="scientific">Aromia moschata</name>
    <dbReference type="NCBI Taxonomy" id="1265417"/>
    <lineage>
        <taxon>Eukaryota</taxon>
        <taxon>Metazoa</taxon>
        <taxon>Ecdysozoa</taxon>
        <taxon>Arthropoda</taxon>
        <taxon>Hexapoda</taxon>
        <taxon>Insecta</taxon>
        <taxon>Pterygota</taxon>
        <taxon>Neoptera</taxon>
        <taxon>Endopterygota</taxon>
        <taxon>Coleoptera</taxon>
        <taxon>Polyphaga</taxon>
        <taxon>Cucujiformia</taxon>
        <taxon>Chrysomeloidea</taxon>
        <taxon>Cerambycidae</taxon>
        <taxon>Cerambycinae</taxon>
        <taxon>Callichromatini</taxon>
        <taxon>Aromia</taxon>
    </lineage>
</organism>
<dbReference type="SUPFAM" id="SSF46689">
    <property type="entry name" value="Homeodomain-like"/>
    <property type="match status" value="2"/>
</dbReference>
<sequence>MSVSKDHTACRICLNLVDYESSVSLNSESKVGTALKILFHKYFPELDLNITQNPVLCLSCHALLKTYFEFTSICTDNKKDMSLECDTKDENTIENIIKQIELPKILSDNTEELERDAQEFFIRPEEVYVKVENDDSNRDSPEAGMDNSSHPVVPMFQLWEYNQLETCQIETQAHHTTSKVIIMKKSMQRGKRKHVTLRIEQKAAILDKLKRGISGRKLAHEFGVGTSAISDIKRNSAKIERFLKKCYVGPGSRKTLKKAEYPEMEAELYSWFVKQRDNHVRMSYEILAEKGRQLFQKHYGRDTFVASRGWIENFKKRHGLRHLKICPEDLLNKTSTVTPFVRNLSETIRENGLLPTQIYNADGSGLFWKILPDKIVGTGSKLSKEQLTFLACTNSNSTHKLKLLVVGKSKNPREFENASLPVEYTSSPNTRMAPQILKEWFHYSFLRQPIVQNAIRLIKLQYRRSLLAHVLSLMVDQKDDVQKCIKSLTLKDAVCLLHKSWEKVPTMCQEKCWSKIFSGNFDDTVYESEDLSVSLSALHELRQQTRECYDNILDMLTVVCKEKLTDEEMFQWVEETENKYQVNTTEEVPSGSEDEDSESQSVPKISHEDAIKCFSVGLQWAKKTRSN</sequence>
<dbReference type="InterPro" id="IPR050863">
    <property type="entry name" value="CenT-Element_Derived"/>
</dbReference>
<dbReference type="GO" id="GO:0005634">
    <property type="term" value="C:nucleus"/>
    <property type="evidence" value="ECO:0007669"/>
    <property type="project" value="UniProtKB-SubCell"/>
</dbReference>
<evidence type="ECO:0000259" key="4">
    <source>
        <dbReference type="PROSITE" id="PS51253"/>
    </source>
</evidence>
<feature type="region of interest" description="Disordered" evidence="3">
    <location>
        <begin position="581"/>
        <end position="606"/>
    </location>
</feature>
<name>A0AAV8Z120_9CUCU</name>
<dbReference type="Pfam" id="PF03221">
    <property type="entry name" value="HTH_Tnp_Tc5"/>
    <property type="match status" value="1"/>
</dbReference>
<evidence type="ECO:0000313" key="5">
    <source>
        <dbReference type="EMBL" id="KAJ8957831.1"/>
    </source>
</evidence>